<evidence type="ECO:0000256" key="5">
    <source>
        <dbReference type="SAM" id="MobiDB-lite"/>
    </source>
</evidence>
<dbReference type="EMBL" id="OX395134">
    <property type="protein sequence ID" value="CAI5784238.1"/>
    <property type="molecule type" value="Genomic_DNA"/>
</dbReference>
<dbReference type="Pfam" id="PF03221">
    <property type="entry name" value="HTH_Tnp_Tc5"/>
    <property type="match status" value="1"/>
</dbReference>
<dbReference type="SMART" id="SM00674">
    <property type="entry name" value="CENPB"/>
    <property type="match status" value="1"/>
</dbReference>
<dbReference type="InterPro" id="IPR050863">
    <property type="entry name" value="CenT-Element_Derived"/>
</dbReference>
<feature type="domain" description="HTH psq-type" evidence="6">
    <location>
        <begin position="27"/>
        <end position="78"/>
    </location>
</feature>
<feature type="compositionally biased region" description="Polar residues" evidence="5">
    <location>
        <begin position="460"/>
        <end position="472"/>
    </location>
</feature>
<evidence type="ECO:0000259" key="6">
    <source>
        <dbReference type="PROSITE" id="PS50960"/>
    </source>
</evidence>
<dbReference type="PANTHER" id="PTHR19303:SF52">
    <property type="entry name" value="TIGGER TRANSPOSABLE ELEMENT-DERIVED PROTEIN 6"/>
    <property type="match status" value="1"/>
</dbReference>
<accession>A0AA35PG68</accession>
<dbReference type="Pfam" id="PF03184">
    <property type="entry name" value="DDE_1"/>
    <property type="match status" value="1"/>
</dbReference>
<dbReference type="SUPFAM" id="SSF46689">
    <property type="entry name" value="Homeodomain-like"/>
    <property type="match status" value="2"/>
</dbReference>
<dbReference type="PANTHER" id="PTHR19303">
    <property type="entry name" value="TRANSPOSON"/>
    <property type="match status" value="1"/>
</dbReference>
<feature type="DNA-binding region" description="H-T-H motif" evidence="4">
    <location>
        <begin position="54"/>
        <end position="74"/>
    </location>
</feature>
<evidence type="ECO:0000256" key="3">
    <source>
        <dbReference type="ARBA" id="ARBA00023242"/>
    </source>
</evidence>
<dbReference type="InterPro" id="IPR007889">
    <property type="entry name" value="HTH_Psq"/>
</dbReference>
<gene>
    <name evidence="8" type="ORF">PODLI_1B025503</name>
</gene>
<dbReference type="PROSITE" id="PS51253">
    <property type="entry name" value="HTH_CENPB"/>
    <property type="match status" value="1"/>
</dbReference>
<protein>
    <submittedName>
        <fullName evidence="8">Tigger transposable element-derived protein 4</fullName>
    </submittedName>
</protein>
<organism evidence="8 9">
    <name type="scientific">Podarcis lilfordi</name>
    <name type="common">Lilford's wall lizard</name>
    <dbReference type="NCBI Taxonomy" id="74358"/>
    <lineage>
        <taxon>Eukaryota</taxon>
        <taxon>Metazoa</taxon>
        <taxon>Chordata</taxon>
        <taxon>Craniata</taxon>
        <taxon>Vertebrata</taxon>
        <taxon>Euteleostomi</taxon>
        <taxon>Lepidosauria</taxon>
        <taxon>Squamata</taxon>
        <taxon>Bifurcata</taxon>
        <taxon>Unidentata</taxon>
        <taxon>Episquamata</taxon>
        <taxon>Laterata</taxon>
        <taxon>Lacertibaenia</taxon>
        <taxon>Lacertidae</taxon>
        <taxon>Podarcis</taxon>
    </lineage>
</organism>
<evidence type="ECO:0000256" key="4">
    <source>
        <dbReference type="PROSITE-ProRule" id="PRU00320"/>
    </source>
</evidence>
<evidence type="ECO:0000256" key="1">
    <source>
        <dbReference type="ARBA" id="ARBA00004123"/>
    </source>
</evidence>
<dbReference type="GO" id="GO:0005634">
    <property type="term" value="C:nucleus"/>
    <property type="evidence" value="ECO:0007669"/>
    <property type="project" value="UniProtKB-SubCell"/>
</dbReference>
<feature type="domain" description="HTH CENPB-type" evidence="7">
    <location>
        <begin position="90"/>
        <end position="161"/>
    </location>
</feature>
<dbReference type="Proteomes" id="UP001178461">
    <property type="component" value="Chromosome 9"/>
</dbReference>
<keyword evidence="3 4" id="KW-0539">Nucleus</keyword>
<evidence type="ECO:0000259" key="7">
    <source>
        <dbReference type="PROSITE" id="PS51253"/>
    </source>
</evidence>
<evidence type="ECO:0000313" key="8">
    <source>
        <dbReference type="EMBL" id="CAI5784238.1"/>
    </source>
</evidence>
<keyword evidence="2 4" id="KW-0238">DNA-binding</keyword>
<dbReference type="AlphaFoldDB" id="A0AA35PG68"/>
<dbReference type="InterPro" id="IPR004875">
    <property type="entry name" value="DDE_SF_endonuclease_dom"/>
</dbReference>
<dbReference type="Gene3D" id="1.10.10.60">
    <property type="entry name" value="Homeodomain-like"/>
    <property type="match status" value="2"/>
</dbReference>
<evidence type="ECO:0000313" key="9">
    <source>
        <dbReference type="Proteomes" id="UP001178461"/>
    </source>
</evidence>
<name>A0AA35PG68_9SAUR</name>
<proteinExistence type="predicted"/>
<dbReference type="InterPro" id="IPR009057">
    <property type="entry name" value="Homeodomain-like_sf"/>
</dbReference>
<reference evidence="8" key="1">
    <citation type="submission" date="2022-12" db="EMBL/GenBank/DDBJ databases">
        <authorList>
            <person name="Alioto T."/>
            <person name="Alioto T."/>
            <person name="Gomez Garrido J."/>
        </authorList>
    </citation>
    <scope>NUCLEOTIDE SEQUENCE</scope>
</reference>
<comment type="subcellular location">
    <subcellularLocation>
        <location evidence="1 4">Nucleus</location>
    </subcellularLocation>
</comment>
<dbReference type="InterPro" id="IPR006600">
    <property type="entry name" value="HTH_CenpB_DNA-bd_dom"/>
</dbReference>
<dbReference type="PROSITE" id="PS50960">
    <property type="entry name" value="HTH_PSQ"/>
    <property type="match status" value="1"/>
</dbReference>
<feature type="region of interest" description="Disordered" evidence="5">
    <location>
        <begin position="460"/>
        <end position="483"/>
    </location>
</feature>
<dbReference type="Pfam" id="PF04218">
    <property type="entry name" value="CENP-B_N"/>
    <property type="match status" value="1"/>
</dbReference>
<evidence type="ECO:0000256" key="2">
    <source>
        <dbReference type="ARBA" id="ARBA00023125"/>
    </source>
</evidence>
<dbReference type="GO" id="GO:0003677">
    <property type="term" value="F:DNA binding"/>
    <property type="evidence" value="ECO:0007669"/>
    <property type="project" value="UniProtKB-UniRule"/>
</dbReference>
<keyword evidence="9" id="KW-1185">Reference proteome</keyword>
<sequence length="532" mass="60104">MSLDAFEPLREFGGCTMAESSDAPSLLPAVRKKKSLTIKDKISIIAAIESGKKKTDIAERYGIKKNSLSSIMKNKEKVLEAFESWQFDPKRKRLRTAFHTDLEVALVKWYRMAQCSNIPVNGPMLRFQANDFAQKLGHNDFKCSNGWLDRFKARYGLAFRSQPVVATARTTRTTAATTTEDTATAWHQNILSYYLKVYQPNDIFNMKETGLFYQMLPSATFTFKGETCSLGKLGKEKITVVVGVNMDASEKLPLLVIGKNKTPCCFQGVTSLPVEYQSTTMAQMTSELFDQWVSKLDKRFQIQKRHIIIFVDSFPFHPEVRNLKSIRLVSFPSCSPSRFTAVKQNITKSLKVKYRCLLLKRFVDCVESGKEFTLTLLDAVDMLYLCWRAVSPGTVVESHSKEGFRSQTGENIDEDTETEINFDLAAYASAAGVEFPKGLSLEEYVAFNDDLINCEMPPNTEISQAKKGTSGRTYEKDEGDDFPGCKHPLPSKKEALTALDTLRRFLRHQDLKESLHTSFTVLEDFIHLAASK</sequence>